<organism evidence="2">
    <name type="scientific">bioreactor metagenome</name>
    <dbReference type="NCBI Taxonomy" id="1076179"/>
    <lineage>
        <taxon>unclassified sequences</taxon>
        <taxon>metagenomes</taxon>
        <taxon>ecological metagenomes</taxon>
    </lineage>
</organism>
<feature type="transmembrane region" description="Helical" evidence="1">
    <location>
        <begin position="59"/>
        <end position="84"/>
    </location>
</feature>
<keyword evidence="1" id="KW-0472">Membrane</keyword>
<dbReference type="AlphaFoldDB" id="A0A645I838"/>
<protein>
    <submittedName>
        <fullName evidence="2">Uncharacterized protein</fullName>
    </submittedName>
</protein>
<evidence type="ECO:0000313" key="2">
    <source>
        <dbReference type="EMBL" id="MPN47505.1"/>
    </source>
</evidence>
<dbReference type="EMBL" id="VSSQ01109048">
    <property type="protein sequence ID" value="MPN47505.1"/>
    <property type="molecule type" value="Genomic_DNA"/>
</dbReference>
<sequence>MRVCRRFDGLITEVTLFPNPSREGLEKHGLGVLADPCWMLARQHLCAGNSWLMVTTSNIIIFAIALVLTLGMAGLTYTLIWALFRAVVK</sequence>
<evidence type="ECO:0000256" key="1">
    <source>
        <dbReference type="SAM" id="Phobius"/>
    </source>
</evidence>
<proteinExistence type="predicted"/>
<accession>A0A645I838</accession>
<keyword evidence="1" id="KW-1133">Transmembrane helix</keyword>
<keyword evidence="1" id="KW-0812">Transmembrane</keyword>
<name>A0A645I838_9ZZZZ</name>
<comment type="caution">
    <text evidence="2">The sequence shown here is derived from an EMBL/GenBank/DDBJ whole genome shotgun (WGS) entry which is preliminary data.</text>
</comment>
<reference evidence="2" key="1">
    <citation type="submission" date="2019-08" db="EMBL/GenBank/DDBJ databases">
        <authorList>
            <person name="Kucharzyk K."/>
            <person name="Murdoch R.W."/>
            <person name="Higgins S."/>
            <person name="Loffler F."/>
        </authorList>
    </citation>
    <scope>NUCLEOTIDE SEQUENCE</scope>
</reference>
<gene>
    <name evidence="2" type="ORF">SDC9_195107</name>
</gene>